<dbReference type="HOGENOM" id="CLU_045421_0_0_1"/>
<sequence length="397" mass="45628">MRLSLPFIALCAVPAVVGIALPDGPFEIKEHEHKDHDHHDHHDPDLVKHHHKDHDHKHKHLHPHEHIHITKHKHPIKPCAVLTEEKTCKLFHYATKDVEELIHAVQTYDCGSDAECWHKIVHRIYSLEHGLDAFDKYVDSTTLKKCFSCGNDSPVVGCFLHYADALIRLLKLLRHQTKTLDGEVERPVLTAINSLRVSNYALVYEISRRVECKKSLKIIMSKQGANDGSTKGSVQAAFEKFPYTPLITGENFKDGVSLDKTDGKEDSEGDGEHKHKKVHKHYHNHHHGHKHGHKHGHGHGHLHEHGHHHGHKHGHKHENEHHYEHKHEDKHEDKDPEHEHEYDHQHKGPHDHRHEVRVNDRVTTRRITSSNAAENTVVVMRHGAMTDVDDRIDAAGV</sequence>
<feature type="signal peptide" evidence="2">
    <location>
        <begin position="1"/>
        <end position="18"/>
    </location>
</feature>
<name>W9Q6K3_FUSOX</name>
<organism evidence="3">
    <name type="scientific">Fusarium oxysporum f. sp. pisi HDV247</name>
    <dbReference type="NCBI Taxonomy" id="1080344"/>
    <lineage>
        <taxon>Eukaryota</taxon>
        <taxon>Fungi</taxon>
        <taxon>Dikarya</taxon>
        <taxon>Ascomycota</taxon>
        <taxon>Pezizomycotina</taxon>
        <taxon>Sordariomycetes</taxon>
        <taxon>Hypocreomycetidae</taxon>
        <taxon>Hypocreales</taxon>
        <taxon>Nectriaceae</taxon>
        <taxon>Fusarium</taxon>
        <taxon>Fusarium oxysporum species complex</taxon>
    </lineage>
</organism>
<feature type="compositionally biased region" description="Basic residues" evidence="1">
    <location>
        <begin position="274"/>
        <end position="316"/>
    </location>
</feature>
<evidence type="ECO:0000256" key="1">
    <source>
        <dbReference type="SAM" id="MobiDB-lite"/>
    </source>
</evidence>
<feature type="region of interest" description="Disordered" evidence="1">
    <location>
        <begin position="252"/>
        <end position="356"/>
    </location>
</feature>
<feature type="chain" id="PRO_5004928443" evidence="2">
    <location>
        <begin position="19"/>
        <end position="397"/>
    </location>
</feature>
<accession>W9Q6K3</accession>
<dbReference type="AlphaFoldDB" id="W9Q6K3"/>
<evidence type="ECO:0000313" key="3">
    <source>
        <dbReference type="EMBL" id="EXA50846.1"/>
    </source>
</evidence>
<evidence type="ECO:0000256" key="2">
    <source>
        <dbReference type="SAM" id="SignalP"/>
    </source>
</evidence>
<protein>
    <submittedName>
        <fullName evidence="3">Uncharacterized protein</fullName>
    </submittedName>
</protein>
<reference evidence="3" key="2">
    <citation type="submission" date="2012-05" db="EMBL/GenBank/DDBJ databases">
        <title>Annotation of the Genome Sequence of Fusarium oxysporum HDV247.</title>
        <authorList>
            <consortium name="The Broad Institute Genomics Platform"/>
            <person name="Ma L.-J."/>
            <person name="Corby-Kistler H."/>
            <person name="Broz K."/>
            <person name="Gale L.R."/>
            <person name="Jonkers W."/>
            <person name="O'Donnell K."/>
            <person name="Ploetz R."/>
            <person name="Steinberg C."/>
            <person name="Schwartz D.C."/>
            <person name="VanEtten H."/>
            <person name="Zhou S."/>
            <person name="Young S.K."/>
            <person name="Zeng Q."/>
            <person name="Gargeya S."/>
            <person name="Fitzgerald M."/>
            <person name="Abouelleil A."/>
            <person name="Alvarado L."/>
            <person name="Chapman S.B."/>
            <person name="Gainer-Dewar J."/>
            <person name="Goldberg J."/>
            <person name="Griggs A."/>
            <person name="Gujja S."/>
            <person name="Hansen M."/>
            <person name="Howarth C."/>
            <person name="Imamovic A."/>
            <person name="Ireland A."/>
            <person name="Larimer J."/>
            <person name="McCowan C."/>
            <person name="Murphy C."/>
            <person name="Pearson M."/>
            <person name="Poon T.W."/>
            <person name="Priest M."/>
            <person name="Roberts A."/>
            <person name="Saif S."/>
            <person name="Shea T."/>
            <person name="Sykes S."/>
            <person name="Wortman J."/>
            <person name="Nusbaum C."/>
            <person name="Birren B."/>
        </authorList>
    </citation>
    <scope>NUCLEOTIDE SEQUENCE</scope>
    <source>
        <strain evidence="3">HDV247</strain>
    </source>
</reference>
<reference evidence="3" key="1">
    <citation type="submission" date="2011-10" db="EMBL/GenBank/DDBJ databases">
        <title>The Genome Sequence of Fusarium oxysporum HDV247.</title>
        <authorList>
            <consortium name="The Broad Institute Genome Sequencing Platform"/>
            <person name="Ma L.-J."/>
            <person name="Gale L.R."/>
            <person name="Schwartz D.C."/>
            <person name="Zhou S."/>
            <person name="Corby-Kistler H."/>
            <person name="Young S.K."/>
            <person name="Zeng Q."/>
            <person name="Gargeya S."/>
            <person name="Fitzgerald M."/>
            <person name="Haas B."/>
            <person name="Abouelleil A."/>
            <person name="Alvarado L."/>
            <person name="Arachchi H.M."/>
            <person name="Berlin A."/>
            <person name="Brown A."/>
            <person name="Chapman S.B."/>
            <person name="Chen Z."/>
            <person name="Dunbar C."/>
            <person name="Freedman E."/>
            <person name="Gearin G."/>
            <person name="Goldberg J."/>
            <person name="Griggs A."/>
            <person name="Gujja S."/>
            <person name="Heiman D."/>
            <person name="Howarth C."/>
            <person name="Larson L."/>
            <person name="Lui A."/>
            <person name="MacDonald P.J.P."/>
            <person name="Montmayeur A."/>
            <person name="Murphy C."/>
            <person name="Neiman D."/>
            <person name="Pearson M."/>
            <person name="Priest M."/>
            <person name="Roberts A."/>
            <person name="Saif S."/>
            <person name="Shea T."/>
            <person name="Shenoy N."/>
            <person name="Sisk P."/>
            <person name="Stolte C."/>
            <person name="Sykes S."/>
            <person name="Wortman J."/>
            <person name="Nusbaum C."/>
            <person name="Birren B."/>
        </authorList>
    </citation>
    <scope>NUCLEOTIDE SEQUENCE [LARGE SCALE GENOMIC DNA]</scope>
    <source>
        <strain evidence="3">HDV247</strain>
    </source>
</reference>
<proteinExistence type="predicted"/>
<dbReference type="OrthoDB" id="5150382at2759"/>
<dbReference type="Proteomes" id="UP000030751">
    <property type="component" value="Unassembled WGS sequence"/>
</dbReference>
<feature type="compositionally biased region" description="Basic and acidic residues" evidence="1">
    <location>
        <begin position="317"/>
        <end position="356"/>
    </location>
</feature>
<feature type="compositionally biased region" description="Basic and acidic residues" evidence="1">
    <location>
        <begin position="252"/>
        <end position="273"/>
    </location>
</feature>
<gene>
    <name evidence="3" type="ORF">FOVG_03389</name>
</gene>
<dbReference type="EMBL" id="JH650969">
    <property type="protein sequence ID" value="EXA50846.1"/>
    <property type="molecule type" value="Genomic_DNA"/>
</dbReference>
<keyword evidence="2" id="KW-0732">Signal</keyword>